<protein>
    <submittedName>
        <fullName evidence="1">Uncharacterized protein</fullName>
    </submittedName>
</protein>
<comment type="caution">
    <text evidence="1">The sequence shown here is derived from an EMBL/GenBank/DDBJ whole genome shotgun (WGS) entry which is preliminary data.</text>
</comment>
<organism evidence="1 2">
    <name type="scientific">Populus trichocarpa</name>
    <name type="common">Western balsam poplar</name>
    <name type="synonym">Populus balsamifera subsp. trichocarpa</name>
    <dbReference type="NCBI Taxonomy" id="3694"/>
    <lineage>
        <taxon>Eukaryota</taxon>
        <taxon>Viridiplantae</taxon>
        <taxon>Streptophyta</taxon>
        <taxon>Embryophyta</taxon>
        <taxon>Tracheophyta</taxon>
        <taxon>Spermatophyta</taxon>
        <taxon>Magnoliopsida</taxon>
        <taxon>eudicotyledons</taxon>
        <taxon>Gunneridae</taxon>
        <taxon>Pentapetalae</taxon>
        <taxon>rosids</taxon>
        <taxon>fabids</taxon>
        <taxon>Malpighiales</taxon>
        <taxon>Salicaceae</taxon>
        <taxon>Saliceae</taxon>
        <taxon>Populus</taxon>
    </lineage>
</organism>
<accession>A0ACC0SIN5</accession>
<evidence type="ECO:0000313" key="2">
    <source>
        <dbReference type="Proteomes" id="UP000006729"/>
    </source>
</evidence>
<sequence>MDITTQSLSHAKLPGCSTSLATPIFHSKASLLAHNSITFQSPKNFFTQLQGVRIKAKKQRSLGAVHQVTRPFNFLPLIQSEVTVGRLPDKADMVIPVATVSALHARIQNKGGNLVVTDLDSTNGTFIDKKRLPPGASVSVSPGSRIIFGDTHLAMFLVSKLAKVESAPSKSEESQDEVEIDSPTESNKTTD</sequence>
<keyword evidence="2" id="KW-1185">Reference proteome</keyword>
<dbReference type="EMBL" id="CM009298">
    <property type="protein sequence ID" value="KAI9389038.1"/>
    <property type="molecule type" value="Genomic_DNA"/>
</dbReference>
<proteinExistence type="predicted"/>
<reference evidence="1 2" key="1">
    <citation type="journal article" date="2006" name="Science">
        <title>The genome of black cottonwood, Populus trichocarpa (Torr. &amp; Gray).</title>
        <authorList>
            <person name="Tuskan G.A."/>
            <person name="Difazio S."/>
            <person name="Jansson S."/>
            <person name="Bohlmann J."/>
            <person name="Grigoriev I."/>
            <person name="Hellsten U."/>
            <person name="Putnam N."/>
            <person name="Ralph S."/>
            <person name="Rombauts S."/>
            <person name="Salamov A."/>
            <person name="Schein J."/>
            <person name="Sterck L."/>
            <person name="Aerts A."/>
            <person name="Bhalerao R.R."/>
            <person name="Bhalerao R.P."/>
            <person name="Blaudez D."/>
            <person name="Boerjan W."/>
            <person name="Brun A."/>
            <person name="Brunner A."/>
            <person name="Busov V."/>
            <person name="Campbell M."/>
            <person name="Carlson J."/>
            <person name="Chalot M."/>
            <person name="Chapman J."/>
            <person name="Chen G.L."/>
            <person name="Cooper D."/>
            <person name="Coutinho P.M."/>
            <person name="Couturier J."/>
            <person name="Covert S."/>
            <person name="Cronk Q."/>
            <person name="Cunningham R."/>
            <person name="Davis J."/>
            <person name="Degroeve S."/>
            <person name="Dejardin A."/>
            <person name="Depamphilis C."/>
            <person name="Detter J."/>
            <person name="Dirks B."/>
            <person name="Dubchak I."/>
            <person name="Duplessis S."/>
            <person name="Ehlting J."/>
            <person name="Ellis B."/>
            <person name="Gendler K."/>
            <person name="Goodstein D."/>
            <person name="Gribskov M."/>
            <person name="Grimwood J."/>
            <person name="Groover A."/>
            <person name="Gunter L."/>
            <person name="Hamberger B."/>
            <person name="Heinze B."/>
            <person name="Helariutta Y."/>
            <person name="Henrissat B."/>
            <person name="Holligan D."/>
            <person name="Holt R."/>
            <person name="Huang W."/>
            <person name="Islam-Faridi N."/>
            <person name="Jones S."/>
            <person name="Jones-Rhoades M."/>
            <person name="Jorgensen R."/>
            <person name="Joshi C."/>
            <person name="Kangasjarvi J."/>
            <person name="Karlsson J."/>
            <person name="Kelleher C."/>
            <person name="Kirkpatrick R."/>
            <person name="Kirst M."/>
            <person name="Kohler A."/>
            <person name="Kalluri U."/>
            <person name="Larimer F."/>
            <person name="Leebens-Mack J."/>
            <person name="Leple J.C."/>
            <person name="Locascio P."/>
            <person name="Lou Y."/>
            <person name="Lucas S."/>
            <person name="Martin F."/>
            <person name="Montanini B."/>
            <person name="Napoli C."/>
            <person name="Nelson D.R."/>
            <person name="Nelson C."/>
            <person name="Nieminen K."/>
            <person name="Nilsson O."/>
            <person name="Pereda V."/>
            <person name="Peter G."/>
            <person name="Philippe R."/>
            <person name="Pilate G."/>
            <person name="Poliakov A."/>
            <person name="Razumovskaya J."/>
            <person name="Richardson P."/>
            <person name="Rinaldi C."/>
            <person name="Ritland K."/>
            <person name="Rouze P."/>
            <person name="Ryaboy D."/>
            <person name="Schmutz J."/>
            <person name="Schrader J."/>
            <person name="Segerman B."/>
            <person name="Shin H."/>
            <person name="Siddiqui A."/>
            <person name="Sterky F."/>
            <person name="Terry A."/>
            <person name="Tsai C.J."/>
            <person name="Uberbacher E."/>
            <person name="Unneberg P."/>
            <person name="Vahala J."/>
            <person name="Wall K."/>
            <person name="Wessler S."/>
            <person name="Yang G."/>
            <person name="Yin T."/>
            <person name="Douglas C."/>
            <person name="Marra M."/>
            <person name="Sandberg G."/>
            <person name="Van de Peer Y."/>
            <person name="Rokhsar D."/>
        </authorList>
    </citation>
    <scope>NUCLEOTIDE SEQUENCE [LARGE SCALE GENOMIC DNA]</scope>
    <source>
        <strain evidence="2">cv. Nisqually</strain>
    </source>
</reference>
<name>A0ACC0SIN5_POPTR</name>
<dbReference type="Proteomes" id="UP000006729">
    <property type="component" value="Chromosome 9"/>
</dbReference>
<gene>
    <name evidence="1" type="ORF">POPTR_009G156900v4</name>
</gene>
<evidence type="ECO:0000313" key="1">
    <source>
        <dbReference type="EMBL" id="KAI9389038.1"/>
    </source>
</evidence>